<dbReference type="Proteomes" id="UP001211065">
    <property type="component" value="Unassembled WGS sequence"/>
</dbReference>
<keyword evidence="5" id="KW-0686">Riboflavin biosynthesis</keyword>
<evidence type="ECO:0000256" key="8">
    <source>
        <dbReference type="PROSITE-ProRule" id="PRU00524"/>
    </source>
</evidence>
<evidence type="ECO:0000256" key="6">
    <source>
        <dbReference type="ARBA" id="ARBA00022679"/>
    </source>
</evidence>
<dbReference type="NCBIfam" id="NF006767">
    <property type="entry name" value="PRK09289.1"/>
    <property type="match status" value="1"/>
</dbReference>
<name>A0AAD5Y1T9_9FUNG</name>
<dbReference type="PANTHER" id="PTHR21098:SF0">
    <property type="entry name" value="RIBOFLAVIN SYNTHASE"/>
    <property type="match status" value="1"/>
</dbReference>
<feature type="domain" description="Lumazine-binding" evidence="9">
    <location>
        <begin position="1"/>
        <end position="105"/>
    </location>
</feature>
<evidence type="ECO:0000256" key="2">
    <source>
        <dbReference type="ARBA" id="ARBA00004887"/>
    </source>
</evidence>
<dbReference type="InterPro" id="IPR001783">
    <property type="entry name" value="Lumazine-bd"/>
</dbReference>
<keyword evidence="6" id="KW-0808">Transferase</keyword>
<evidence type="ECO:0000259" key="9">
    <source>
        <dbReference type="PROSITE" id="PS51177"/>
    </source>
</evidence>
<evidence type="ECO:0000256" key="4">
    <source>
        <dbReference type="ARBA" id="ARBA00013950"/>
    </source>
</evidence>
<dbReference type="AlphaFoldDB" id="A0AAD5Y1T9"/>
<dbReference type="InterPro" id="IPR017938">
    <property type="entry name" value="Riboflavin_synthase-like_b-brl"/>
</dbReference>
<feature type="domain" description="Lumazine-binding" evidence="9">
    <location>
        <begin position="106"/>
        <end position="213"/>
    </location>
</feature>
<comment type="function">
    <text evidence="1">Catalyzes the dismutation of two molecules of 6,7-dimethyl-8-ribityllumazine, resulting in the formation of riboflavin and 5-amino-6-(D-ribitylamino)uracil.</text>
</comment>
<gene>
    <name evidence="10" type="primary">RIB5</name>
    <name evidence="10" type="ORF">HK099_000079</name>
</gene>
<dbReference type="GO" id="GO:0004746">
    <property type="term" value="F:riboflavin synthase activity"/>
    <property type="evidence" value="ECO:0007669"/>
    <property type="project" value="UniProtKB-EC"/>
</dbReference>
<dbReference type="GO" id="GO:0009231">
    <property type="term" value="P:riboflavin biosynthetic process"/>
    <property type="evidence" value="ECO:0007669"/>
    <property type="project" value="UniProtKB-KW"/>
</dbReference>
<proteinExistence type="predicted"/>
<dbReference type="FunFam" id="2.40.30.20:FF:000004">
    <property type="entry name" value="Riboflavin synthase, alpha subunit"/>
    <property type="match status" value="1"/>
</dbReference>
<dbReference type="FunFam" id="2.40.30.20:FF:000006">
    <property type="entry name" value="Riboflavin synthase, alpha subunit"/>
    <property type="match status" value="1"/>
</dbReference>
<evidence type="ECO:0000313" key="11">
    <source>
        <dbReference type="Proteomes" id="UP001211065"/>
    </source>
</evidence>
<dbReference type="PANTHER" id="PTHR21098">
    <property type="entry name" value="RIBOFLAVIN SYNTHASE ALPHA CHAIN"/>
    <property type="match status" value="1"/>
</dbReference>
<dbReference type="InterPro" id="IPR023366">
    <property type="entry name" value="ATP_synth_asu-like_sf"/>
</dbReference>
<dbReference type="Gene3D" id="2.40.30.20">
    <property type="match status" value="2"/>
</dbReference>
<dbReference type="InterPro" id="IPR026017">
    <property type="entry name" value="Lumazine-bd_dom"/>
</dbReference>
<keyword evidence="11" id="KW-1185">Reference proteome</keyword>
<organism evidence="10 11">
    <name type="scientific">Clydaea vesicula</name>
    <dbReference type="NCBI Taxonomy" id="447962"/>
    <lineage>
        <taxon>Eukaryota</taxon>
        <taxon>Fungi</taxon>
        <taxon>Fungi incertae sedis</taxon>
        <taxon>Chytridiomycota</taxon>
        <taxon>Chytridiomycota incertae sedis</taxon>
        <taxon>Chytridiomycetes</taxon>
        <taxon>Lobulomycetales</taxon>
        <taxon>Lobulomycetaceae</taxon>
        <taxon>Clydaea</taxon>
    </lineage>
</organism>
<dbReference type="PROSITE" id="PS51177">
    <property type="entry name" value="LUMAZINE_BIND"/>
    <property type="match status" value="2"/>
</dbReference>
<evidence type="ECO:0000256" key="7">
    <source>
        <dbReference type="ARBA" id="ARBA00022737"/>
    </source>
</evidence>
<comment type="caution">
    <text evidence="10">The sequence shown here is derived from an EMBL/GenBank/DDBJ whole genome shotgun (WGS) entry which is preliminary data.</text>
</comment>
<dbReference type="NCBIfam" id="TIGR00187">
    <property type="entry name" value="ribE"/>
    <property type="match status" value="1"/>
</dbReference>
<dbReference type="EC" id="2.5.1.9" evidence="3"/>
<dbReference type="CDD" id="cd00402">
    <property type="entry name" value="Riboflavin_synthase_like"/>
    <property type="match status" value="1"/>
</dbReference>
<evidence type="ECO:0000313" key="10">
    <source>
        <dbReference type="EMBL" id="KAJ3227825.1"/>
    </source>
</evidence>
<accession>A0AAD5Y1T9</accession>
<evidence type="ECO:0000256" key="3">
    <source>
        <dbReference type="ARBA" id="ARBA00012827"/>
    </source>
</evidence>
<dbReference type="SUPFAM" id="SSF63380">
    <property type="entry name" value="Riboflavin synthase domain-like"/>
    <property type="match status" value="2"/>
</dbReference>
<evidence type="ECO:0000256" key="1">
    <source>
        <dbReference type="ARBA" id="ARBA00002803"/>
    </source>
</evidence>
<dbReference type="Pfam" id="PF00677">
    <property type="entry name" value="Lum_binding"/>
    <property type="match status" value="2"/>
</dbReference>
<keyword evidence="7" id="KW-0677">Repeat</keyword>
<feature type="repeat" description="Lumazine-binding" evidence="8">
    <location>
        <begin position="1"/>
        <end position="105"/>
    </location>
</feature>
<dbReference type="EMBL" id="JADGJW010000010">
    <property type="protein sequence ID" value="KAJ3227825.1"/>
    <property type="molecule type" value="Genomic_DNA"/>
</dbReference>
<sequence>MFTGIVEQIGKVFSITVSDSTESGGGGFSLVIENANLVLDDAKIGDSIAVNGVCLTITEITDNKTKVKFGIAPETLRKTNLGELKVGSVVNLERAMSVGQRFSGHFVQGHVDTTVKISKITQDPPNSVIFEFTVSPSSELSGGIDFLSYIIPKGYICLDGTSLTVVSVDQQKRTFTVMLIKYTQDNVIMMTKKVGDSVNIEGDQLAKYVEKVVMGMLFGGKFGSEGRSEWSEGDQKVIQSRTENQLELLISKIVDEKLSQHSKNK</sequence>
<protein>
    <recommendedName>
        <fullName evidence="4">Riboflavin synthase</fullName>
        <ecNumber evidence="3">2.5.1.9</ecNumber>
    </recommendedName>
</protein>
<evidence type="ECO:0000256" key="5">
    <source>
        <dbReference type="ARBA" id="ARBA00022619"/>
    </source>
</evidence>
<feature type="repeat" description="Lumazine-binding" evidence="8">
    <location>
        <begin position="106"/>
        <end position="213"/>
    </location>
</feature>
<reference evidence="10" key="1">
    <citation type="submission" date="2020-05" db="EMBL/GenBank/DDBJ databases">
        <title>Phylogenomic resolution of chytrid fungi.</title>
        <authorList>
            <person name="Stajich J.E."/>
            <person name="Amses K."/>
            <person name="Simmons R."/>
            <person name="Seto K."/>
            <person name="Myers J."/>
            <person name="Bonds A."/>
            <person name="Quandt C.A."/>
            <person name="Barry K."/>
            <person name="Liu P."/>
            <person name="Grigoriev I."/>
            <person name="Longcore J.E."/>
            <person name="James T.Y."/>
        </authorList>
    </citation>
    <scope>NUCLEOTIDE SEQUENCE</scope>
    <source>
        <strain evidence="10">JEL0476</strain>
    </source>
</reference>
<comment type="pathway">
    <text evidence="2">Cofactor biosynthesis; riboflavin biosynthesis; riboflavin from 2-hydroxy-3-oxobutyl phosphate and 5-amino-6-(D-ribitylamino)uracil: step 2/2.</text>
</comment>